<organism evidence="3 4">
    <name type="scientific">Bugula neritina</name>
    <name type="common">Brown bryozoan</name>
    <name type="synonym">Sertularia neritina</name>
    <dbReference type="NCBI Taxonomy" id="10212"/>
    <lineage>
        <taxon>Eukaryota</taxon>
        <taxon>Metazoa</taxon>
        <taxon>Spiralia</taxon>
        <taxon>Lophotrochozoa</taxon>
        <taxon>Bryozoa</taxon>
        <taxon>Gymnolaemata</taxon>
        <taxon>Cheilostomatida</taxon>
        <taxon>Flustrina</taxon>
        <taxon>Buguloidea</taxon>
        <taxon>Bugulidae</taxon>
        <taxon>Bugula</taxon>
    </lineage>
</organism>
<feature type="compositionally biased region" description="Polar residues" evidence="2">
    <location>
        <begin position="268"/>
        <end position="277"/>
    </location>
</feature>
<protein>
    <submittedName>
        <fullName evidence="3">Uncharacterized protein</fullName>
    </submittedName>
</protein>
<comment type="caution">
    <text evidence="3">The sequence shown here is derived from an EMBL/GenBank/DDBJ whole genome shotgun (WGS) entry which is preliminary data.</text>
</comment>
<feature type="compositionally biased region" description="Polar residues" evidence="2">
    <location>
        <begin position="856"/>
        <end position="879"/>
    </location>
</feature>
<feature type="coiled-coil region" evidence="1">
    <location>
        <begin position="150"/>
        <end position="245"/>
    </location>
</feature>
<accession>A0A7J7ITM7</accession>
<dbReference type="GO" id="GO:0000796">
    <property type="term" value="C:condensin complex"/>
    <property type="evidence" value="ECO:0007669"/>
    <property type="project" value="TreeGrafter"/>
</dbReference>
<feature type="coiled-coil region" evidence="1">
    <location>
        <begin position="763"/>
        <end position="825"/>
    </location>
</feature>
<dbReference type="PANTHER" id="PTHR43941:SF1">
    <property type="entry name" value="STRUCTURAL MAINTENANCE OF CHROMOSOMES PROTEIN 2"/>
    <property type="match status" value="1"/>
</dbReference>
<feature type="region of interest" description="Disordered" evidence="2">
    <location>
        <begin position="15"/>
        <end position="36"/>
    </location>
</feature>
<reference evidence="3" key="1">
    <citation type="submission" date="2020-06" db="EMBL/GenBank/DDBJ databases">
        <title>Draft genome of Bugula neritina, a colonial animal packing powerful symbionts and potential medicines.</title>
        <authorList>
            <person name="Rayko M."/>
        </authorList>
    </citation>
    <scope>NUCLEOTIDE SEQUENCE [LARGE SCALE GENOMIC DNA]</scope>
    <source>
        <strain evidence="3">Kwan_BN1</strain>
    </source>
</reference>
<evidence type="ECO:0000313" key="3">
    <source>
        <dbReference type="EMBL" id="KAF6016578.1"/>
    </source>
</evidence>
<keyword evidence="4" id="KW-1185">Reference proteome</keyword>
<proteinExistence type="predicted"/>
<gene>
    <name evidence="3" type="ORF">EB796_025109</name>
</gene>
<feature type="coiled-coil region" evidence="1">
    <location>
        <begin position="682"/>
        <end position="734"/>
    </location>
</feature>
<name>A0A7J7ITM7_BUGNE</name>
<evidence type="ECO:0000256" key="1">
    <source>
        <dbReference type="SAM" id="Coils"/>
    </source>
</evidence>
<feature type="compositionally biased region" description="Polar residues" evidence="2">
    <location>
        <begin position="19"/>
        <end position="31"/>
    </location>
</feature>
<evidence type="ECO:0000256" key="2">
    <source>
        <dbReference type="SAM" id="MobiDB-lite"/>
    </source>
</evidence>
<dbReference type="Gene3D" id="1.10.287.1490">
    <property type="match status" value="3"/>
</dbReference>
<dbReference type="OrthoDB" id="1926336at2759"/>
<dbReference type="GO" id="GO:0003682">
    <property type="term" value="F:chromatin binding"/>
    <property type="evidence" value="ECO:0007669"/>
    <property type="project" value="TreeGrafter"/>
</dbReference>
<sequence>MVNFKALKQKYLELKNDKGSVSPSPSQSAGETESLRAQVDSLTQLLEESKASLSQSSSANDTLQEELTNVKAELGYKTAEYDALKLQCDSGKTEYNSLQVEYDSVQTEYDASKLKYDSMKADYDLVKTQYDSVNEDYQLELGAAGEKEALDEHQSEISCWQQKVEEMKKGYEQTILIDKALIAELQSKVKDMEESHSQSMSRVEELVLGLGRESADTTTKYEEQISVYELKITQLEEQVEKLSSNPQSSQASEIMQTVDVTISDSNQVVNSTASSPGPSMDAKPEGHGSSEAIEIDNQSDGEVQVEAPTQSDIQVTESNCSDRTDDRVQELEKCVADRDAKIKQQENKISELVNYCAKLKAKCKLMLETNDQLVANVQQMERKIQNDARGARNIQLHFQEAENNVNEHIAHFHTQRDEMIAQVNEYAASIERLRAQMMPYRESEQESVQIIYKGLCSLAEFCGDIDSTPGGSLVEMTKLLVNTSQRLKGFYNLRLHQIESLTKTEGNLKRITLNWRSRFEEGATLNRTLVRKLDLYEKKIVELGGSPNISEEVETVDTIDHWKLTEEPMDSAELENHAEKFKEEELDRLYKEQDKHDKEVRQLQKDLSEKNSLLIMLKADQAELAKSKAEEAGSSAVPLVSASVQTEQSESVDEELQTQKEIIQSLRLELANQADSGTGEAMSSLRDRIEEAENQLESKDVEIEHLTARIGRFKSQLSEQADQLEDLNIQLSKNRIQEKFQLCVGDSHTAETQAALASALLSLKCCNEDKEALHVEVERLQQEINSTHGKRVPQGDEQLVSEAESGDLLAELEQMKVRNDKLDEETRMFKSQLFELLKSTQSVFSEMREGKEDLSQQDSGEQVSENTAEDSASSENQPQQAYSEILCSLKTLFESQAHRISLLKNELCQMRSQLDSERVENSKIVQENDNLQQRLSAQKEDMESSLSKLNASNEDTLKVEVGKQEAQIVTLQEEIKSVNDALAESKIQSEQAMEKSTLLSKQFEELQLQNNNLLQFEAKCSELEITISNLECERSQLEQLVSEKTQESVNFSDLLKEAEQNIVELKADAEEKETLLAEKSEELTSLSQESSELAKRPEQLSSVITDLRTEVDKLTEELNRKDGDMTTLENEKAALHQTVASSAEDNDILRKNVEVLTSEIKTLKEEKLDLEETIQSSAADHDEKVRSHESRISSLLAEAEGMTKHIEELQRETGKLPQLIEDNKELTRQIGSKQEEVESLSKRVLELQRDLDAARKDVMESSMSSHNSEDVAADDTTKLKEVEERANKFKLLALKAKRELMESKSQVDKLKTELQATSKNKVEDMQRLANNYQHLQQDFDRLQDDLDAEKGQVSSLQEQLEAERSVVAQLKVKINSLVEEKDNITQTNHQLQSKVKNYESQMSEWKTKILALESDLDSKHGEATELNKNISRLMEQIQVNNGSSKTMEDRLRAKISELEVKVHEARDELEQANRVDE</sequence>
<feature type="coiled-coil region" evidence="1">
    <location>
        <begin position="328"/>
        <end position="383"/>
    </location>
</feature>
<dbReference type="GO" id="GO:0007076">
    <property type="term" value="P:mitotic chromosome condensation"/>
    <property type="evidence" value="ECO:0007669"/>
    <property type="project" value="TreeGrafter"/>
</dbReference>
<dbReference type="EMBL" id="VXIV02003508">
    <property type="protein sequence ID" value="KAF6016578.1"/>
    <property type="molecule type" value="Genomic_DNA"/>
</dbReference>
<dbReference type="GO" id="GO:0000785">
    <property type="term" value="C:chromatin"/>
    <property type="evidence" value="ECO:0007669"/>
    <property type="project" value="TreeGrafter"/>
</dbReference>
<evidence type="ECO:0000313" key="4">
    <source>
        <dbReference type="Proteomes" id="UP000593567"/>
    </source>
</evidence>
<feature type="region of interest" description="Disordered" evidence="2">
    <location>
        <begin position="846"/>
        <end position="879"/>
    </location>
</feature>
<dbReference type="GO" id="GO:0000793">
    <property type="term" value="C:condensed chromosome"/>
    <property type="evidence" value="ECO:0007669"/>
    <property type="project" value="TreeGrafter"/>
</dbReference>
<keyword evidence="1" id="KW-0175">Coiled coil</keyword>
<feature type="region of interest" description="Disordered" evidence="2">
    <location>
        <begin position="268"/>
        <end position="292"/>
    </location>
</feature>
<feature type="coiled-coil region" evidence="1">
    <location>
        <begin position="914"/>
        <end position="1475"/>
    </location>
</feature>
<dbReference type="Proteomes" id="UP000593567">
    <property type="component" value="Unassembled WGS sequence"/>
</dbReference>
<dbReference type="PANTHER" id="PTHR43941">
    <property type="entry name" value="STRUCTURAL MAINTENANCE OF CHROMOSOMES PROTEIN 2"/>
    <property type="match status" value="1"/>
</dbReference>